<dbReference type="RefSeq" id="WP_145062712.1">
    <property type="nucleotide sequence ID" value="NZ_CP036287.1"/>
</dbReference>
<dbReference type="InterPro" id="IPR006342">
    <property type="entry name" value="FkbM_mtfrase"/>
</dbReference>
<dbReference type="Pfam" id="PF05050">
    <property type="entry name" value="Methyltransf_21"/>
    <property type="match status" value="1"/>
</dbReference>
<evidence type="ECO:0000313" key="3">
    <source>
        <dbReference type="Proteomes" id="UP000316921"/>
    </source>
</evidence>
<dbReference type="EMBL" id="CP036287">
    <property type="protein sequence ID" value="QDU65780.1"/>
    <property type="molecule type" value="Genomic_DNA"/>
</dbReference>
<dbReference type="PANTHER" id="PTHR34203">
    <property type="entry name" value="METHYLTRANSFERASE, FKBM FAMILY PROTEIN"/>
    <property type="match status" value="1"/>
</dbReference>
<accession>A0A518BFM0</accession>
<proteinExistence type="predicted"/>
<dbReference type="InterPro" id="IPR029063">
    <property type="entry name" value="SAM-dependent_MTases_sf"/>
</dbReference>
<protein>
    <recommendedName>
        <fullName evidence="1">Methyltransferase FkbM domain-containing protein</fullName>
    </recommendedName>
</protein>
<dbReference type="Gene3D" id="3.40.50.150">
    <property type="entry name" value="Vaccinia Virus protein VP39"/>
    <property type="match status" value="1"/>
</dbReference>
<dbReference type="KEGG" id="pbap:Pla133_08460"/>
<reference evidence="2 3" key="1">
    <citation type="submission" date="2019-02" db="EMBL/GenBank/DDBJ databases">
        <title>Deep-cultivation of Planctomycetes and their phenomic and genomic characterization uncovers novel biology.</title>
        <authorList>
            <person name="Wiegand S."/>
            <person name="Jogler M."/>
            <person name="Boedeker C."/>
            <person name="Pinto D."/>
            <person name="Vollmers J."/>
            <person name="Rivas-Marin E."/>
            <person name="Kohn T."/>
            <person name="Peeters S.H."/>
            <person name="Heuer A."/>
            <person name="Rast P."/>
            <person name="Oberbeckmann S."/>
            <person name="Bunk B."/>
            <person name="Jeske O."/>
            <person name="Meyerdierks A."/>
            <person name="Storesund J.E."/>
            <person name="Kallscheuer N."/>
            <person name="Luecker S."/>
            <person name="Lage O.M."/>
            <person name="Pohl T."/>
            <person name="Merkel B.J."/>
            <person name="Hornburger P."/>
            <person name="Mueller R.-W."/>
            <person name="Bruemmer F."/>
            <person name="Labrenz M."/>
            <person name="Spormann A.M."/>
            <person name="Op den Camp H."/>
            <person name="Overmann J."/>
            <person name="Amann R."/>
            <person name="Jetten M.S.M."/>
            <person name="Mascher T."/>
            <person name="Medema M.H."/>
            <person name="Devos D.P."/>
            <person name="Kaster A.-K."/>
            <person name="Ovreas L."/>
            <person name="Rohde M."/>
            <person name="Galperin M.Y."/>
            <person name="Jogler C."/>
        </authorList>
    </citation>
    <scope>NUCLEOTIDE SEQUENCE [LARGE SCALE GENOMIC DNA]</scope>
    <source>
        <strain evidence="2 3">Pla133</strain>
    </source>
</reference>
<name>A0A518BFM0_9BACT</name>
<dbReference type="InterPro" id="IPR052514">
    <property type="entry name" value="SAM-dependent_MTase"/>
</dbReference>
<feature type="domain" description="Methyltransferase FkbM" evidence="1">
    <location>
        <begin position="201"/>
        <end position="367"/>
    </location>
</feature>
<dbReference type="PANTHER" id="PTHR34203:SF15">
    <property type="entry name" value="SLL1173 PROTEIN"/>
    <property type="match status" value="1"/>
</dbReference>
<keyword evidence="3" id="KW-1185">Reference proteome</keyword>
<evidence type="ECO:0000313" key="2">
    <source>
        <dbReference type="EMBL" id="QDU65780.1"/>
    </source>
</evidence>
<dbReference type="NCBIfam" id="TIGR01444">
    <property type="entry name" value="fkbM_fam"/>
    <property type="match status" value="1"/>
</dbReference>
<gene>
    <name evidence="2" type="ORF">Pla133_08460</name>
</gene>
<dbReference type="Proteomes" id="UP000316921">
    <property type="component" value="Chromosome"/>
</dbReference>
<organism evidence="2 3">
    <name type="scientific">Engelhardtia mirabilis</name>
    <dbReference type="NCBI Taxonomy" id="2528011"/>
    <lineage>
        <taxon>Bacteria</taxon>
        <taxon>Pseudomonadati</taxon>
        <taxon>Planctomycetota</taxon>
        <taxon>Planctomycetia</taxon>
        <taxon>Planctomycetia incertae sedis</taxon>
        <taxon>Engelhardtia</taxon>
    </lineage>
</organism>
<dbReference type="AlphaFoldDB" id="A0A518BFM0"/>
<evidence type="ECO:0000259" key="1">
    <source>
        <dbReference type="Pfam" id="PF05050"/>
    </source>
</evidence>
<sequence length="396" mass="43552">MKPSTEFPSTPSAADFRQRLVGGLIDGAFQTAVHNTDPLRFPAGPFKRLRRELRQRWRAGLGRLGLARRGKVGESQYLQYVLANLDGFERTFTRLGDGASRETMLAVLRFRALGAKHVKLPANTPGYWKTVESVDREHLVERDTGSAGDLLGGLNRYRVDGSGRAHGDGGAIEADLHPLNVLNTFLFEHYAYRVGTKQICARRGDVVVDGGGCWGDTALYFADRVGPTGRVFVFEFEPSNLEVLRANLERNPTLAERVTVVERALWDESDLELSFGAGDGAATRVSAGEGASSGATVLTLTIDDLVEREGLAGVDWIKLDVEGAELAALRGARQTLARSQPRLAISAYHKPEDLVTLPDFVAQVMPDHEQFLDHITIHAEETVLFARPRVEHSREI</sequence>
<dbReference type="SUPFAM" id="SSF53335">
    <property type="entry name" value="S-adenosyl-L-methionine-dependent methyltransferases"/>
    <property type="match status" value="1"/>
</dbReference>